<dbReference type="Proteomes" id="UP000053259">
    <property type="component" value="Unassembled WGS sequence"/>
</dbReference>
<dbReference type="RefSeq" id="XP_016214852.1">
    <property type="nucleotide sequence ID" value="XM_016357448.1"/>
</dbReference>
<evidence type="ECO:0000256" key="1">
    <source>
        <dbReference type="SAM" id="Phobius"/>
    </source>
</evidence>
<dbReference type="InterPro" id="IPR052895">
    <property type="entry name" value="HetReg/Transcr_Mod"/>
</dbReference>
<feature type="domain" description="Heterokaryon incompatibility" evidence="2">
    <location>
        <begin position="147"/>
        <end position="282"/>
    </location>
</feature>
<dbReference type="InterPro" id="IPR010730">
    <property type="entry name" value="HET"/>
</dbReference>
<reference evidence="3 4" key="1">
    <citation type="submission" date="2015-01" db="EMBL/GenBank/DDBJ databases">
        <title>The Genome Sequence of Ochroconis gallopava CBS43764.</title>
        <authorList>
            <consortium name="The Broad Institute Genomics Platform"/>
            <person name="Cuomo C."/>
            <person name="de Hoog S."/>
            <person name="Gorbushina A."/>
            <person name="Stielow B."/>
            <person name="Teixiera M."/>
            <person name="Abouelleil A."/>
            <person name="Chapman S.B."/>
            <person name="Priest M."/>
            <person name="Young S.K."/>
            <person name="Wortman J."/>
            <person name="Nusbaum C."/>
            <person name="Birren B."/>
        </authorList>
    </citation>
    <scope>NUCLEOTIDE SEQUENCE [LARGE SCALE GENOMIC DNA]</scope>
    <source>
        <strain evidence="3 4">CBS 43764</strain>
    </source>
</reference>
<keyword evidence="4" id="KW-1185">Reference proteome</keyword>
<dbReference type="STRING" id="253628.A0A0D2ADF8"/>
<evidence type="ECO:0000313" key="3">
    <source>
        <dbReference type="EMBL" id="KIW04983.1"/>
    </source>
</evidence>
<sequence length="702" mass="79754">MSLPLHNQPRPRAKDNMAASEQTPLLPITSPASQPDSRSAFSLASLAELAGTASAHAAELIIFQLQCLQELGRKLWRARWTCSLVLLVFGFFFYLFYDPREPFRSTDLPALQDPTASIRLIRVEPGSGATPIVAHIETASFSSNPSYIAISYHWGDARRVKDITLNRKRALVTENLWEALHNMRHPYEQRVFWVDSVSINQIDLHEKNTQVALMGFIYRRARRVFVSVGSHTPPRWIQASDPVTWNTSWALENAQSYGASTLYWLNTITLEEYWRRCWIVQEVGLAQDIDVFYAEHKSIPWDHLMLLYRLFNDKSPGPLTTGILRLDDMRHSRFEDQEQFHLDNLLWNFRDSFCSNKLDKLFSFAGMASDCREDCFDIDYNHTVREVYRDFMLFYSNNNSIEHSGRKIHALSLAALVRQLLVRKEVRVPNKRPFPGLLADPDTWSYDLCGDDRMVLCAEGGGGEGLLFTSLILDPLRNLVNRMKDLFRGNKYATKSAWVQSSPEEEDTWLLDATSAPAAEKIALTCACTTVVQQLGPFYVDYLARPQVSDNWFTEVEQFYRDKIERTEALVLNERLSILLGASADHRMRRILPLDGSEQASPRLFIGSNITLGLVSSNAKPGDTICQFWNSTAAAVITRGSSQSPSVLGRATLIKHADSTDWDRPQDRNLFRSDSPLSVDIEIGLDTLTKLSLDTLYLPGTI</sequence>
<dbReference type="OrthoDB" id="2157530at2759"/>
<dbReference type="Pfam" id="PF06985">
    <property type="entry name" value="HET"/>
    <property type="match status" value="1"/>
</dbReference>
<keyword evidence="1" id="KW-0472">Membrane</keyword>
<proteinExistence type="predicted"/>
<dbReference type="PANTHER" id="PTHR24148:SF64">
    <property type="entry name" value="HETEROKARYON INCOMPATIBILITY DOMAIN-CONTAINING PROTEIN"/>
    <property type="match status" value="1"/>
</dbReference>
<dbReference type="VEuPathDB" id="FungiDB:PV09_04145"/>
<gene>
    <name evidence="3" type="ORF">PV09_04145</name>
</gene>
<keyword evidence="1" id="KW-0812">Transmembrane</keyword>
<organism evidence="3 4">
    <name type="scientific">Verruconis gallopava</name>
    <dbReference type="NCBI Taxonomy" id="253628"/>
    <lineage>
        <taxon>Eukaryota</taxon>
        <taxon>Fungi</taxon>
        <taxon>Dikarya</taxon>
        <taxon>Ascomycota</taxon>
        <taxon>Pezizomycotina</taxon>
        <taxon>Dothideomycetes</taxon>
        <taxon>Pleosporomycetidae</taxon>
        <taxon>Venturiales</taxon>
        <taxon>Sympoventuriaceae</taxon>
        <taxon>Verruconis</taxon>
    </lineage>
</organism>
<evidence type="ECO:0000259" key="2">
    <source>
        <dbReference type="Pfam" id="PF06985"/>
    </source>
</evidence>
<dbReference type="EMBL" id="KN847539">
    <property type="protein sequence ID" value="KIW04983.1"/>
    <property type="molecule type" value="Genomic_DNA"/>
</dbReference>
<feature type="transmembrane region" description="Helical" evidence="1">
    <location>
        <begin position="78"/>
        <end position="97"/>
    </location>
</feature>
<dbReference type="AlphaFoldDB" id="A0A0D2ADF8"/>
<dbReference type="GeneID" id="27312118"/>
<keyword evidence="1" id="KW-1133">Transmembrane helix</keyword>
<accession>A0A0D2ADF8</accession>
<dbReference type="InParanoid" id="A0A0D2ADF8"/>
<protein>
    <recommendedName>
        <fullName evidence="2">Heterokaryon incompatibility domain-containing protein</fullName>
    </recommendedName>
</protein>
<evidence type="ECO:0000313" key="4">
    <source>
        <dbReference type="Proteomes" id="UP000053259"/>
    </source>
</evidence>
<name>A0A0D2ADF8_9PEZI</name>
<dbReference type="PANTHER" id="PTHR24148">
    <property type="entry name" value="ANKYRIN REPEAT DOMAIN-CONTAINING PROTEIN 39 HOMOLOG-RELATED"/>
    <property type="match status" value="1"/>
</dbReference>